<dbReference type="PROSITE" id="PS51257">
    <property type="entry name" value="PROKAR_LIPOPROTEIN"/>
    <property type="match status" value="1"/>
</dbReference>
<dbReference type="InterPro" id="IPR025345">
    <property type="entry name" value="DUF4249"/>
</dbReference>
<dbReference type="RefSeq" id="WP_377096063.1">
    <property type="nucleotide sequence ID" value="NZ_JBHTHU010000001.1"/>
</dbReference>
<comment type="caution">
    <text evidence="1">The sequence shown here is derived from an EMBL/GenBank/DDBJ whole genome shotgun (WGS) entry which is preliminary data.</text>
</comment>
<dbReference type="Proteomes" id="UP001596958">
    <property type="component" value="Unassembled WGS sequence"/>
</dbReference>
<sequence length="340" mass="38278">MIASRQTVFVSAVVFTVAAMLYSCKEKYFPELKEANINYLVVEGLINTGTDSTIYTLTRTYKLDGKAVTAPERNALVQVESNGGEVYQLSALLKPGRYGRPSFGADPTKKYRLRIVTANKREYLSDFVESKTSQPFDFKYDFDNEALNFHITTHDPSGKSIYYQHSFVETWEYETLLNRRGPYGRCWHVVPSPNILLSSTANLSEDRINDKLILSVPGLSPKLDVEYSVLIRQTALTREGFDFFETLRKNTEAVGTIFDAQPSQLPGNIRCITNPAEPVVGFISSGTVTEKRFLIQLADLPTKWFSIPDASECTEPPNPPPFCTDCRVQGGTIQMPSYWK</sequence>
<organism evidence="1 2">
    <name type="scientific">Mucilaginibacter calamicampi</name>
    <dbReference type="NCBI Taxonomy" id="1302352"/>
    <lineage>
        <taxon>Bacteria</taxon>
        <taxon>Pseudomonadati</taxon>
        <taxon>Bacteroidota</taxon>
        <taxon>Sphingobacteriia</taxon>
        <taxon>Sphingobacteriales</taxon>
        <taxon>Sphingobacteriaceae</taxon>
        <taxon>Mucilaginibacter</taxon>
    </lineage>
</organism>
<accession>A0ABW2YTK3</accession>
<evidence type="ECO:0000313" key="2">
    <source>
        <dbReference type="Proteomes" id="UP001596958"/>
    </source>
</evidence>
<gene>
    <name evidence="1" type="ORF">ACFQZS_00515</name>
</gene>
<name>A0ABW2YTK3_9SPHI</name>
<proteinExistence type="predicted"/>
<protein>
    <submittedName>
        <fullName evidence="1">DUF4249 domain-containing protein</fullName>
    </submittedName>
</protein>
<evidence type="ECO:0000313" key="1">
    <source>
        <dbReference type="EMBL" id="MFD0748602.1"/>
    </source>
</evidence>
<dbReference type="EMBL" id="JBHTHU010000001">
    <property type="protein sequence ID" value="MFD0748602.1"/>
    <property type="molecule type" value="Genomic_DNA"/>
</dbReference>
<dbReference type="Pfam" id="PF14054">
    <property type="entry name" value="DUF4249"/>
    <property type="match status" value="1"/>
</dbReference>
<keyword evidence="2" id="KW-1185">Reference proteome</keyword>
<reference evidence="2" key="1">
    <citation type="journal article" date="2019" name="Int. J. Syst. Evol. Microbiol.">
        <title>The Global Catalogue of Microorganisms (GCM) 10K type strain sequencing project: providing services to taxonomists for standard genome sequencing and annotation.</title>
        <authorList>
            <consortium name="The Broad Institute Genomics Platform"/>
            <consortium name="The Broad Institute Genome Sequencing Center for Infectious Disease"/>
            <person name="Wu L."/>
            <person name="Ma J."/>
        </authorList>
    </citation>
    <scope>NUCLEOTIDE SEQUENCE [LARGE SCALE GENOMIC DNA]</scope>
    <source>
        <strain evidence="2">CCUG 63418</strain>
    </source>
</reference>